<comment type="subcellular location">
    <subcellularLocation>
        <location evidence="1">Cell membrane</location>
        <topology evidence="1">Multi-pass membrane protein</topology>
    </subcellularLocation>
</comment>
<reference evidence="9" key="1">
    <citation type="submission" date="2018-04" db="EMBL/GenBank/DDBJ databases">
        <authorList>
            <person name="Cornet L."/>
        </authorList>
    </citation>
    <scope>NUCLEOTIDE SEQUENCE [LARGE SCALE GENOMIC DNA]</scope>
</reference>
<keyword evidence="5 7" id="KW-1133">Transmembrane helix</keyword>
<feature type="transmembrane region" description="Helical" evidence="7">
    <location>
        <begin position="443"/>
        <end position="463"/>
    </location>
</feature>
<evidence type="ECO:0000256" key="1">
    <source>
        <dbReference type="ARBA" id="ARBA00004651"/>
    </source>
</evidence>
<proteinExistence type="inferred from homology"/>
<evidence type="ECO:0000256" key="6">
    <source>
        <dbReference type="ARBA" id="ARBA00023136"/>
    </source>
</evidence>
<feature type="transmembrane region" description="Helical" evidence="7">
    <location>
        <begin position="110"/>
        <end position="128"/>
    </location>
</feature>
<comment type="similarity">
    <text evidence="2">Belongs to the polysaccharide synthase family.</text>
</comment>
<evidence type="ECO:0000256" key="2">
    <source>
        <dbReference type="ARBA" id="ARBA00007430"/>
    </source>
</evidence>
<evidence type="ECO:0000256" key="5">
    <source>
        <dbReference type="ARBA" id="ARBA00022989"/>
    </source>
</evidence>
<comment type="caution">
    <text evidence="8">The sequence shown here is derived from an EMBL/GenBank/DDBJ whole genome shotgun (WGS) entry which is preliminary data.</text>
</comment>
<feature type="transmembrane region" description="Helical" evidence="7">
    <location>
        <begin position="411"/>
        <end position="431"/>
    </location>
</feature>
<dbReference type="Proteomes" id="UP000249081">
    <property type="component" value="Unassembled WGS sequence"/>
</dbReference>
<dbReference type="EMBL" id="QBMN01000129">
    <property type="protein sequence ID" value="PZO37042.1"/>
    <property type="molecule type" value="Genomic_DNA"/>
</dbReference>
<reference evidence="8 9" key="2">
    <citation type="submission" date="2018-06" db="EMBL/GenBank/DDBJ databases">
        <title>Metagenomic assembly of (sub)arctic Cyanobacteria and their associated microbiome from non-axenic cultures.</title>
        <authorList>
            <person name="Baurain D."/>
        </authorList>
    </citation>
    <scope>NUCLEOTIDE SEQUENCE [LARGE SCALE GENOMIC DNA]</scope>
    <source>
        <strain evidence="8">ULC041bin1</strain>
    </source>
</reference>
<sequence length="487" mass="54504">MSIKHKAINSVIWSAIQNWGSQIGSLLIFFMLARLLSPEAFGLVALANVFLAFMRLFLDQGFGQAIIQRKDLEPEHLDTAFWINLAIGLSLTLVGVGISGPVAQLFGEPALTPILRCFSLLFVVAALGQLQQSILERRFEYKLIAARWLFATVAGGVVGVAMAVQGLGVWSLVGQQMVFETIGTLTLWFCSDWRPTLRVSMRHFQELFQVGIYIMGFNYMDFFSTRANDFLVGYVFSPTELGYYTVAYRVLNAMTQILIQTSRDVALPTFSRLQEDPERFRRALYSATQLTSALAMPMFLGMAVLSPELIRVLFGEQWLPATPIMQVLAMLGISRSITFFKGSVFIAMGKSSWWLWLSVLDVALSLLAFAISYRWGLFAVAVGAVIRTYIAFPIGQWVICKLTQDSLGRYLSIFIAPASCALVMTLSSVVLRRLLLDSLNPVGLIFVVTVMGMIVYAILIRYFSPTIFDQFIEIIKIMVRKPKTQDN</sequence>
<keyword evidence="6 7" id="KW-0472">Membrane</keyword>
<dbReference type="GO" id="GO:0005886">
    <property type="term" value="C:plasma membrane"/>
    <property type="evidence" value="ECO:0007669"/>
    <property type="project" value="UniProtKB-SubCell"/>
</dbReference>
<dbReference type="PANTHER" id="PTHR30250">
    <property type="entry name" value="PST FAMILY PREDICTED COLANIC ACID TRANSPORTER"/>
    <property type="match status" value="1"/>
</dbReference>
<evidence type="ECO:0000256" key="4">
    <source>
        <dbReference type="ARBA" id="ARBA00022692"/>
    </source>
</evidence>
<feature type="transmembrane region" description="Helical" evidence="7">
    <location>
        <begin position="40"/>
        <end position="58"/>
    </location>
</feature>
<name>A0A2W4VXC8_9CYAN</name>
<feature type="transmembrane region" description="Helical" evidence="7">
    <location>
        <begin position="353"/>
        <end position="371"/>
    </location>
</feature>
<feature type="transmembrane region" description="Helical" evidence="7">
    <location>
        <begin position="12"/>
        <end position="34"/>
    </location>
</feature>
<keyword evidence="3" id="KW-1003">Cell membrane</keyword>
<dbReference type="Pfam" id="PF13440">
    <property type="entry name" value="Polysacc_synt_3"/>
    <property type="match status" value="1"/>
</dbReference>
<feature type="transmembrane region" description="Helical" evidence="7">
    <location>
        <begin position="377"/>
        <end position="399"/>
    </location>
</feature>
<feature type="transmembrane region" description="Helical" evidence="7">
    <location>
        <begin position="79"/>
        <end position="98"/>
    </location>
</feature>
<evidence type="ECO:0000256" key="7">
    <source>
        <dbReference type="SAM" id="Phobius"/>
    </source>
</evidence>
<dbReference type="PANTHER" id="PTHR30250:SF10">
    <property type="entry name" value="LIPOPOLYSACCHARIDE BIOSYNTHESIS PROTEIN WZXC"/>
    <property type="match status" value="1"/>
</dbReference>
<feature type="transmembrane region" description="Helical" evidence="7">
    <location>
        <begin position="283"/>
        <end position="304"/>
    </location>
</feature>
<evidence type="ECO:0000313" key="8">
    <source>
        <dbReference type="EMBL" id="PZO37042.1"/>
    </source>
</evidence>
<protein>
    <submittedName>
        <fullName evidence="8">Flippase</fullName>
    </submittedName>
</protein>
<dbReference type="AlphaFoldDB" id="A0A2W4VXC8"/>
<dbReference type="CDD" id="cd13127">
    <property type="entry name" value="MATE_tuaB_like"/>
    <property type="match status" value="1"/>
</dbReference>
<keyword evidence="4 7" id="KW-0812">Transmembrane</keyword>
<dbReference type="InterPro" id="IPR050833">
    <property type="entry name" value="Poly_Biosynth_Transport"/>
</dbReference>
<organism evidence="8 9">
    <name type="scientific">Shackletoniella antarctica</name>
    <dbReference type="NCBI Taxonomy" id="268115"/>
    <lineage>
        <taxon>Bacteria</taxon>
        <taxon>Bacillati</taxon>
        <taxon>Cyanobacteriota</taxon>
        <taxon>Cyanophyceae</taxon>
        <taxon>Oculatellales</taxon>
        <taxon>Oculatellaceae</taxon>
        <taxon>Shackletoniella</taxon>
    </lineage>
</organism>
<gene>
    <name evidence="8" type="ORF">DCF17_16445</name>
</gene>
<accession>A0A2W4VXC8</accession>
<evidence type="ECO:0000256" key="3">
    <source>
        <dbReference type="ARBA" id="ARBA00022475"/>
    </source>
</evidence>
<feature type="transmembrane region" description="Helical" evidence="7">
    <location>
        <begin position="148"/>
        <end position="167"/>
    </location>
</feature>
<evidence type="ECO:0000313" key="9">
    <source>
        <dbReference type="Proteomes" id="UP000249081"/>
    </source>
</evidence>